<sequence>MLEIVLICLFTLATLLFILSFFRKDKTDELEKQVDQMSITYMQEIYQLKSKIRLLEDELLISADQSTAIRQNHTNSHHKLLTEIIDLYEKGYDIQSISIKTKLSKDEVNGLLDSYQKSNSFTGM</sequence>
<comment type="caution">
    <text evidence="1">The sequence shown here is derived from an EMBL/GenBank/DDBJ whole genome shotgun (WGS) entry which is preliminary data.</text>
</comment>
<dbReference type="EMBL" id="JBHLTR010000004">
    <property type="protein sequence ID" value="MFC0558094.1"/>
    <property type="molecule type" value="Genomic_DNA"/>
</dbReference>
<keyword evidence="2" id="KW-1185">Reference proteome</keyword>
<organism evidence="1 2">
    <name type="scientific">Halalkalibacter alkalisediminis</name>
    <dbReference type="NCBI Taxonomy" id="935616"/>
    <lineage>
        <taxon>Bacteria</taxon>
        <taxon>Bacillati</taxon>
        <taxon>Bacillota</taxon>
        <taxon>Bacilli</taxon>
        <taxon>Bacillales</taxon>
        <taxon>Bacillaceae</taxon>
        <taxon>Halalkalibacter</taxon>
    </lineage>
</organism>
<dbReference type="Proteomes" id="UP001589833">
    <property type="component" value="Unassembled WGS sequence"/>
</dbReference>
<evidence type="ECO:0008006" key="3">
    <source>
        <dbReference type="Google" id="ProtNLM"/>
    </source>
</evidence>
<name>A0ABV6NC84_9BACI</name>
<accession>A0ABV6NC84</accession>
<evidence type="ECO:0000313" key="2">
    <source>
        <dbReference type="Proteomes" id="UP001589833"/>
    </source>
</evidence>
<protein>
    <recommendedName>
        <fullName evidence="3">Resolvase HTH domain-containing protein</fullName>
    </recommendedName>
</protein>
<reference evidence="1 2" key="1">
    <citation type="submission" date="2024-09" db="EMBL/GenBank/DDBJ databases">
        <authorList>
            <person name="Sun Q."/>
            <person name="Mori K."/>
        </authorList>
    </citation>
    <scope>NUCLEOTIDE SEQUENCE [LARGE SCALE GENOMIC DNA]</scope>
    <source>
        <strain evidence="1 2">NCAIM B.02301</strain>
    </source>
</reference>
<dbReference type="RefSeq" id="WP_273841210.1">
    <property type="nucleotide sequence ID" value="NZ_JAQQWT010000003.1"/>
</dbReference>
<evidence type="ECO:0000313" key="1">
    <source>
        <dbReference type="EMBL" id="MFC0558094.1"/>
    </source>
</evidence>
<proteinExistence type="predicted"/>
<gene>
    <name evidence="1" type="ORF">ACFFH4_03405</name>
</gene>